<dbReference type="KEGG" id="nwl:NWFMUON74_10350"/>
<dbReference type="Proteomes" id="UP000516173">
    <property type="component" value="Chromosome"/>
</dbReference>
<dbReference type="AlphaFoldDB" id="A0A7G1KG94"/>
<gene>
    <name evidence="1" type="ORF">NWFMUON74_10350</name>
</gene>
<protein>
    <submittedName>
        <fullName evidence="1">Uncharacterized protein</fullName>
    </submittedName>
</protein>
<proteinExistence type="predicted"/>
<keyword evidence="2" id="KW-1185">Reference proteome</keyword>
<organism evidence="1 2">
    <name type="scientific">Nocardia wallacei</name>
    <dbReference type="NCBI Taxonomy" id="480035"/>
    <lineage>
        <taxon>Bacteria</taxon>
        <taxon>Bacillati</taxon>
        <taxon>Actinomycetota</taxon>
        <taxon>Actinomycetes</taxon>
        <taxon>Mycobacteriales</taxon>
        <taxon>Nocardiaceae</taxon>
        <taxon>Nocardia</taxon>
    </lineage>
</organism>
<accession>A0A7G1KG94</accession>
<reference evidence="1 2" key="1">
    <citation type="submission" date="2020-08" db="EMBL/GenBank/DDBJ databases">
        <title>Genome Sequencing of Nocardia wallacei strain FMUON74 and assembly.</title>
        <authorList>
            <person name="Toyokawa M."/>
            <person name="Uesaka K."/>
        </authorList>
    </citation>
    <scope>NUCLEOTIDE SEQUENCE [LARGE SCALE GENOMIC DNA]</scope>
    <source>
        <strain evidence="1 2">FMUON74</strain>
    </source>
</reference>
<dbReference type="EMBL" id="AP023396">
    <property type="protein sequence ID" value="BCK53263.1"/>
    <property type="molecule type" value="Genomic_DNA"/>
</dbReference>
<evidence type="ECO:0000313" key="2">
    <source>
        <dbReference type="Proteomes" id="UP000516173"/>
    </source>
</evidence>
<evidence type="ECO:0000313" key="1">
    <source>
        <dbReference type="EMBL" id="BCK53263.1"/>
    </source>
</evidence>
<dbReference type="GeneID" id="80345646"/>
<sequence length="160" mass="18253">MSDEQIGFDIEFDDKTQAFLEWVKPEHMESGIRKFLGETLGGVADYDSDAWWKQPTLERVMNVAKERLGNRAGFYSEENREVADQFVRFLGECYVRRAGMEWTNRPDWSGPLYPEFGPGVKHGDDVRRVALIAEDLVDDKFGGPSSIEYNISDAVKLHAS</sequence>
<name>A0A7G1KG94_9NOCA</name>
<dbReference type="RefSeq" id="WP_187686833.1">
    <property type="nucleotide sequence ID" value="NZ_AP023396.1"/>
</dbReference>